<sequence>IDQGVAAAMAEVEASRVRNGYGSNGSGPRLAQTVQSERVKKYIGGVPDTIHDSVKAAKPKTMKEAIEFATELMDKRICDAVENKRKFEG</sequence>
<feature type="non-terminal residue" evidence="1">
    <location>
        <position position="1"/>
    </location>
</feature>
<proteinExistence type="predicted"/>
<feature type="non-terminal residue" evidence="1">
    <location>
        <position position="89"/>
    </location>
</feature>
<evidence type="ECO:0000313" key="1">
    <source>
        <dbReference type="EMBL" id="GFD07056.1"/>
    </source>
</evidence>
<organism evidence="1">
    <name type="scientific">Tanacetum cinerariifolium</name>
    <name type="common">Dalmatian daisy</name>
    <name type="synonym">Chrysanthemum cinerariifolium</name>
    <dbReference type="NCBI Taxonomy" id="118510"/>
    <lineage>
        <taxon>Eukaryota</taxon>
        <taxon>Viridiplantae</taxon>
        <taxon>Streptophyta</taxon>
        <taxon>Embryophyta</taxon>
        <taxon>Tracheophyta</taxon>
        <taxon>Spermatophyta</taxon>
        <taxon>Magnoliopsida</taxon>
        <taxon>eudicotyledons</taxon>
        <taxon>Gunneridae</taxon>
        <taxon>Pentapetalae</taxon>
        <taxon>asterids</taxon>
        <taxon>campanulids</taxon>
        <taxon>Asterales</taxon>
        <taxon>Asteraceae</taxon>
        <taxon>Asteroideae</taxon>
        <taxon>Anthemideae</taxon>
        <taxon>Anthemidinae</taxon>
        <taxon>Tanacetum</taxon>
    </lineage>
</organism>
<name>A0A699TDK4_TANCI</name>
<comment type="caution">
    <text evidence="1">The sequence shown here is derived from an EMBL/GenBank/DDBJ whole genome shotgun (WGS) entry which is preliminary data.</text>
</comment>
<gene>
    <name evidence="1" type="ORF">Tci_879025</name>
</gene>
<protein>
    <recommendedName>
        <fullName evidence="2">Reverse transcriptase domain-containing protein</fullName>
    </recommendedName>
</protein>
<evidence type="ECO:0008006" key="2">
    <source>
        <dbReference type="Google" id="ProtNLM"/>
    </source>
</evidence>
<reference evidence="1" key="1">
    <citation type="journal article" date="2019" name="Sci. Rep.">
        <title>Draft genome of Tanacetum cinerariifolium, the natural source of mosquito coil.</title>
        <authorList>
            <person name="Yamashiro T."/>
            <person name="Shiraishi A."/>
            <person name="Satake H."/>
            <person name="Nakayama K."/>
        </authorList>
    </citation>
    <scope>NUCLEOTIDE SEQUENCE</scope>
</reference>
<accession>A0A699TDK4</accession>
<dbReference type="AlphaFoldDB" id="A0A699TDK4"/>
<dbReference type="EMBL" id="BKCJ011229046">
    <property type="protein sequence ID" value="GFD07056.1"/>
    <property type="molecule type" value="Genomic_DNA"/>
</dbReference>